<evidence type="ECO:0000256" key="4">
    <source>
        <dbReference type="ARBA" id="ARBA00022989"/>
    </source>
</evidence>
<dbReference type="Pfam" id="PF07690">
    <property type="entry name" value="MFS_1"/>
    <property type="match status" value="1"/>
</dbReference>
<keyword evidence="4 6" id="KW-1133">Transmembrane helix</keyword>
<dbReference type="GO" id="GO:0000329">
    <property type="term" value="C:fungal-type vacuole membrane"/>
    <property type="evidence" value="ECO:0007669"/>
    <property type="project" value="TreeGrafter"/>
</dbReference>
<dbReference type="AlphaFoldDB" id="A0A1X2GWQ7"/>
<dbReference type="SUPFAM" id="SSF103473">
    <property type="entry name" value="MFS general substrate transporter"/>
    <property type="match status" value="1"/>
</dbReference>
<proteinExistence type="predicted"/>
<feature type="transmembrane region" description="Helical" evidence="6">
    <location>
        <begin position="89"/>
        <end position="108"/>
    </location>
</feature>
<dbReference type="InterPro" id="IPR011701">
    <property type="entry name" value="MFS"/>
</dbReference>
<sequence length="554" mass="60382">MADATETNSLLHPHQKNYHATRAGQPAKTPTLTQFPAVHYEDYKDNLGSVSLSLLTFCLCTGAFLAALDTSIVSTIFNVIGTEFESANLAIWVITSYLLSSSAFQPTYAKLSTVFGRKTILIFILSSFLIGSAACGAAGSMVQMGLARAVAGIGGGGLMAMSSIVIHDLVPMEKRGQYQSYVNMAQTIGATVGAPLGGIINDTFGWRHCFYLNIPFCLFILYVYTWRLNNYNLAMGDHWFRNIGAKLSNIDYWGILFLFIGNSTFVVATSFGGNTMEWTDPWIVGLLVTSPIFFGLFVIHEIKWAAQPLVARDMMKNQNVLAVCANNFFLCNSTMTLNFLVPQFFMGVLGFPTSSAGLWVMPRSVMVAIGCWVAGRYLQKHGRYYKFTLAVILSQLVAAIATFAWKPDTHMAIKMGSLCVEGFAFGALFVVTMVALVADIQQKDAAAATSMIFLSRSSGWLTGGSISAAILQANLKANLLETITGPEADEIIEFVRTSITKIRTLPPDIQAVVIQALLRAIHSSLFYAVIASVITVVATLKLKDCDIREKKPLP</sequence>
<comment type="subcellular location">
    <subcellularLocation>
        <location evidence="1">Endomembrane system</location>
        <topology evidence="1">Multi-pass membrane protein</topology>
    </subcellularLocation>
</comment>
<dbReference type="PANTHER" id="PTHR23501">
    <property type="entry name" value="MAJOR FACILITATOR SUPERFAMILY"/>
    <property type="match status" value="1"/>
</dbReference>
<feature type="transmembrane region" description="Helical" evidence="6">
    <location>
        <begin position="54"/>
        <end position="77"/>
    </location>
</feature>
<dbReference type="OrthoDB" id="3437016at2759"/>
<evidence type="ECO:0000313" key="9">
    <source>
        <dbReference type="Proteomes" id="UP000242146"/>
    </source>
</evidence>
<evidence type="ECO:0000256" key="6">
    <source>
        <dbReference type="SAM" id="Phobius"/>
    </source>
</evidence>
<name>A0A1X2GWQ7_9FUNG</name>
<keyword evidence="2" id="KW-0813">Transport</keyword>
<evidence type="ECO:0000256" key="3">
    <source>
        <dbReference type="ARBA" id="ARBA00022692"/>
    </source>
</evidence>
<feature type="transmembrane region" description="Helical" evidence="6">
    <location>
        <begin position="250"/>
        <end position="270"/>
    </location>
</feature>
<dbReference type="EMBL" id="MCGT01000002">
    <property type="protein sequence ID" value="ORX62477.1"/>
    <property type="molecule type" value="Genomic_DNA"/>
</dbReference>
<feature type="transmembrane region" description="Helical" evidence="6">
    <location>
        <begin position="387"/>
        <end position="405"/>
    </location>
</feature>
<dbReference type="GO" id="GO:0005886">
    <property type="term" value="C:plasma membrane"/>
    <property type="evidence" value="ECO:0007669"/>
    <property type="project" value="TreeGrafter"/>
</dbReference>
<comment type="caution">
    <text evidence="8">The sequence shown here is derived from an EMBL/GenBank/DDBJ whole genome shotgun (WGS) entry which is preliminary data.</text>
</comment>
<gene>
    <name evidence="8" type="ORF">DM01DRAFT_1331894</name>
</gene>
<dbReference type="PANTHER" id="PTHR23501:SF191">
    <property type="entry name" value="VACUOLAR BASIC AMINO ACID TRANSPORTER 4"/>
    <property type="match status" value="1"/>
</dbReference>
<dbReference type="GO" id="GO:0015174">
    <property type="term" value="F:basic amino acid transmembrane transporter activity"/>
    <property type="evidence" value="ECO:0007669"/>
    <property type="project" value="TreeGrafter"/>
</dbReference>
<dbReference type="Proteomes" id="UP000242146">
    <property type="component" value="Unassembled WGS sequence"/>
</dbReference>
<feature type="transmembrane region" description="Helical" evidence="6">
    <location>
        <begin position="320"/>
        <end position="341"/>
    </location>
</feature>
<dbReference type="PROSITE" id="PS50850">
    <property type="entry name" value="MFS"/>
    <property type="match status" value="1"/>
</dbReference>
<feature type="transmembrane region" description="Helical" evidence="6">
    <location>
        <begin position="525"/>
        <end position="542"/>
    </location>
</feature>
<dbReference type="InterPro" id="IPR036259">
    <property type="entry name" value="MFS_trans_sf"/>
</dbReference>
<evidence type="ECO:0000256" key="5">
    <source>
        <dbReference type="ARBA" id="ARBA00023136"/>
    </source>
</evidence>
<feature type="transmembrane region" description="Helical" evidence="6">
    <location>
        <begin position="145"/>
        <end position="166"/>
    </location>
</feature>
<feature type="domain" description="Major facilitator superfamily (MFS) profile" evidence="7">
    <location>
        <begin position="55"/>
        <end position="546"/>
    </location>
</feature>
<dbReference type="Gene3D" id="1.20.1720.10">
    <property type="entry name" value="Multidrug resistance protein D"/>
    <property type="match status" value="1"/>
</dbReference>
<feature type="transmembrane region" description="Helical" evidence="6">
    <location>
        <begin position="210"/>
        <end position="229"/>
    </location>
</feature>
<keyword evidence="3 6" id="KW-0812">Transmembrane</keyword>
<dbReference type="STRING" id="101127.A0A1X2GWQ7"/>
<organism evidence="8 9">
    <name type="scientific">Hesseltinella vesiculosa</name>
    <dbReference type="NCBI Taxonomy" id="101127"/>
    <lineage>
        <taxon>Eukaryota</taxon>
        <taxon>Fungi</taxon>
        <taxon>Fungi incertae sedis</taxon>
        <taxon>Mucoromycota</taxon>
        <taxon>Mucoromycotina</taxon>
        <taxon>Mucoromycetes</taxon>
        <taxon>Mucorales</taxon>
        <taxon>Cunninghamellaceae</taxon>
        <taxon>Hesseltinella</taxon>
    </lineage>
</organism>
<feature type="transmembrane region" description="Helical" evidence="6">
    <location>
        <begin position="356"/>
        <end position="375"/>
    </location>
</feature>
<reference evidence="8 9" key="1">
    <citation type="submission" date="2016-07" db="EMBL/GenBank/DDBJ databases">
        <title>Pervasive Adenine N6-methylation of Active Genes in Fungi.</title>
        <authorList>
            <consortium name="DOE Joint Genome Institute"/>
            <person name="Mondo S.J."/>
            <person name="Dannebaum R.O."/>
            <person name="Kuo R.C."/>
            <person name="Labutti K."/>
            <person name="Haridas S."/>
            <person name="Kuo A."/>
            <person name="Salamov A."/>
            <person name="Ahrendt S.R."/>
            <person name="Lipzen A."/>
            <person name="Sullivan W."/>
            <person name="Andreopoulos W.B."/>
            <person name="Clum A."/>
            <person name="Lindquist E."/>
            <person name="Daum C."/>
            <person name="Ramamoorthy G.K."/>
            <person name="Gryganskyi A."/>
            <person name="Culley D."/>
            <person name="Magnuson J.K."/>
            <person name="James T.Y."/>
            <person name="O'Malley M.A."/>
            <person name="Stajich J.E."/>
            <person name="Spatafora J.W."/>
            <person name="Visel A."/>
            <person name="Grigoriev I.V."/>
        </authorList>
    </citation>
    <scope>NUCLEOTIDE SEQUENCE [LARGE SCALE GENOMIC DNA]</scope>
    <source>
        <strain evidence="8 9">NRRL 3301</strain>
    </source>
</reference>
<evidence type="ECO:0000313" key="8">
    <source>
        <dbReference type="EMBL" id="ORX62477.1"/>
    </source>
</evidence>
<feature type="transmembrane region" description="Helical" evidence="6">
    <location>
        <begin position="120"/>
        <end position="139"/>
    </location>
</feature>
<feature type="transmembrane region" description="Helical" evidence="6">
    <location>
        <begin position="282"/>
        <end position="299"/>
    </location>
</feature>
<evidence type="ECO:0000259" key="7">
    <source>
        <dbReference type="PROSITE" id="PS50850"/>
    </source>
</evidence>
<evidence type="ECO:0000256" key="1">
    <source>
        <dbReference type="ARBA" id="ARBA00004127"/>
    </source>
</evidence>
<dbReference type="Gene3D" id="1.20.1250.20">
    <property type="entry name" value="MFS general substrate transporter like domains"/>
    <property type="match status" value="1"/>
</dbReference>
<evidence type="ECO:0000256" key="2">
    <source>
        <dbReference type="ARBA" id="ARBA00022448"/>
    </source>
</evidence>
<protein>
    <submittedName>
        <fullName evidence="8">MFS general substrate transporter</fullName>
    </submittedName>
</protein>
<dbReference type="InterPro" id="IPR020846">
    <property type="entry name" value="MFS_dom"/>
</dbReference>
<dbReference type="GO" id="GO:0012505">
    <property type="term" value="C:endomembrane system"/>
    <property type="evidence" value="ECO:0007669"/>
    <property type="project" value="UniProtKB-SubCell"/>
</dbReference>
<keyword evidence="9" id="KW-1185">Reference proteome</keyword>
<keyword evidence="5 6" id="KW-0472">Membrane</keyword>
<accession>A0A1X2GWQ7</accession>
<feature type="transmembrane region" description="Helical" evidence="6">
    <location>
        <begin position="411"/>
        <end position="438"/>
    </location>
</feature>